<dbReference type="InterPro" id="IPR037158">
    <property type="entry name" value="Thr_synth_N_sf"/>
</dbReference>
<dbReference type="AlphaFoldDB" id="A0A6C0RG66"/>
<dbReference type="InterPro" id="IPR036052">
    <property type="entry name" value="TrpB-like_PALP_sf"/>
</dbReference>
<accession>A0A6C0RG66</accession>
<sequence>MKYYSTNKNTPDVSLKEAVVKGLAADNGLFMPERIEKFEPAFFENIQHLSFQEIAFEVANKFFGEDIEEAKLKEIVYDTLQFDCPLVKVADSIYSLELFHGPTLAFKDVGARFMARLLHHFLDKQEKLVNVLVATSGDTGSAVANGFLGVEGIHVYVLYPKGKVSTIQESQFTTLGQNITALEVEGTFDDCQYLVKTAFLDEELNKKMVLTSANSINVARFLPQAFYYFNAYARLKEAGKLDDKKLVFSVPSGNFGNLTAGLIAAEMGLPVKQFIAANNENDVVFQYLESGEYKPRPSVETIANAMDVGAPSNFARILDLYKNDHSVIAKKIKGYRYSDEEIRKVILKVYNEQEYLCDPHGACGYQSLSEYLSEHEVGVFLETAHPAKFTETVEKVIGKGEVKLPNKLAAFMKGEKQRELMTSAYEDFKSYLQNRPV</sequence>
<dbReference type="InterPro" id="IPR051166">
    <property type="entry name" value="Threonine_Synthase"/>
</dbReference>
<reference evidence="15 16" key="1">
    <citation type="submission" date="2020-02" db="EMBL/GenBank/DDBJ databases">
        <title>Genome sequencing for Draconibacterium sp. strain M1.</title>
        <authorList>
            <person name="Park S.-J."/>
        </authorList>
    </citation>
    <scope>NUCLEOTIDE SEQUENCE [LARGE SCALE GENOMIC DNA]</scope>
    <source>
        <strain evidence="15 16">M1</strain>
    </source>
</reference>
<dbReference type="EMBL" id="CP048409">
    <property type="protein sequence ID" value="QIA08986.1"/>
    <property type="molecule type" value="Genomic_DNA"/>
</dbReference>
<dbReference type="Pfam" id="PF00291">
    <property type="entry name" value="PALP"/>
    <property type="match status" value="1"/>
</dbReference>
<dbReference type="Gene3D" id="3.90.1380.10">
    <property type="entry name" value="Threonine synthase, N-terminal domain"/>
    <property type="match status" value="1"/>
</dbReference>
<keyword evidence="16" id="KW-1185">Reference proteome</keyword>
<dbReference type="PANTHER" id="PTHR42690:SF1">
    <property type="entry name" value="THREONINE SYNTHASE-LIKE 2"/>
    <property type="match status" value="1"/>
</dbReference>
<feature type="modified residue" description="N6-(pyridoxal phosphate)lysine" evidence="12">
    <location>
        <position position="107"/>
    </location>
</feature>
<dbReference type="InterPro" id="IPR004450">
    <property type="entry name" value="Thr_synthase-like"/>
</dbReference>
<evidence type="ECO:0000256" key="6">
    <source>
        <dbReference type="ARBA" id="ARBA00022605"/>
    </source>
</evidence>
<dbReference type="RefSeq" id="WP_163347713.1">
    <property type="nucleotide sequence ID" value="NZ_CP048409.1"/>
</dbReference>
<evidence type="ECO:0000259" key="13">
    <source>
        <dbReference type="Pfam" id="PF00291"/>
    </source>
</evidence>
<dbReference type="NCBIfam" id="TIGR00260">
    <property type="entry name" value="thrC"/>
    <property type="match status" value="1"/>
</dbReference>
<dbReference type="KEGG" id="drc:G0Q07_15250"/>
<feature type="domain" description="Threonine synthase N-terminal" evidence="14">
    <location>
        <begin position="2"/>
        <end position="78"/>
    </location>
</feature>
<dbReference type="GO" id="GO:0009088">
    <property type="term" value="P:threonine biosynthetic process"/>
    <property type="evidence" value="ECO:0007669"/>
    <property type="project" value="UniProtKB-UniRule"/>
</dbReference>
<dbReference type="Gene3D" id="3.40.50.1100">
    <property type="match status" value="2"/>
</dbReference>
<keyword evidence="8 12" id="KW-0663">Pyridoxal phosphate</keyword>
<dbReference type="PROSITE" id="PS00165">
    <property type="entry name" value="DEHYDRATASE_SER_THR"/>
    <property type="match status" value="1"/>
</dbReference>
<dbReference type="GO" id="GO:0030170">
    <property type="term" value="F:pyridoxal phosphate binding"/>
    <property type="evidence" value="ECO:0007669"/>
    <property type="project" value="InterPro"/>
</dbReference>
<evidence type="ECO:0000259" key="14">
    <source>
        <dbReference type="Pfam" id="PF14821"/>
    </source>
</evidence>
<evidence type="ECO:0000313" key="15">
    <source>
        <dbReference type="EMBL" id="QIA08986.1"/>
    </source>
</evidence>
<evidence type="ECO:0000256" key="2">
    <source>
        <dbReference type="ARBA" id="ARBA00004979"/>
    </source>
</evidence>
<dbReference type="Proteomes" id="UP000474630">
    <property type="component" value="Chromosome"/>
</dbReference>
<keyword evidence="7" id="KW-0791">Threonine biosynthesis</keyword>
<dbReference type="GO" id="GO:0004795">
    <property type="term" value="F:threonine synthase activity"/>
    <property type="evidence" value="ECO:0007669"/>
    <property type="project" value="UniProtKB-UniRule"/>
</dbReference>
<evidence type="ECO:0000256" key="3">
    <source>
        <dbReference type="ARBA" id="ARBA00005517"/>
    </source>
</evidence>
<evidence type="ECO:0000256" key="8">
    <source>
        <dbReference type="ARBA" id="ARBA00022898"/>
    </source>
</evidence>
<evidence type="ECO:0000256" key="11">
    <source>
        <dbReference type="NCBIfam" id="TIGR00260"/>
    </source>
</evidence>
<dbReference type="Pfam" id="PF14821">
    <property type="entry name" value="Thr_synth_N"/>
    <property type="match status" value="1"/>
</dbReference>
<organism evidence="15 16">
    <name type="scientific">Draconibacterium halophilum</name>
    <dbReference type="NCBI Taxonomy" id="2706887"/>
    <lineage>
        <taxon>Bacteria</taxon>
        <taxon>Pseudomonadati</taxon>
        <taxon>Bacteroidota</taxon>
        <taxon>Bacteroidia</taxon>
        <taxon>Marinilabiliales</taxon>
        <taxon>Prolixibacteraceae</taxon>
        <taxon>Draconibacterium</taxon>
    </lineage>
</organism>
<comment type="pathway">
    <text evidence="2">Amino-acid biosynthesis; L-threonine biosynthesis; L-threonine from L-aspartate: step 5/5.</text>
</comment>
<evidence type="ECO:0000256" key="9">
    <source>
        <dbReference type="ARBA" id="ARBA00023239"/>
    </source>
</evidence>
<evidence type="ECO:0000256" key="4">
    <source>
        <dbReference type="ARBA" id="ARBA00013028"/>
    </source>
</evidence>
<keyword evidence="6" id="KW-0028">Amino-acid biosynthesis</keyword>
<dbReference type="CDD" id="cd01560">
    <property type="entry name" value="Thr-synth_2"/>
    <property type="match status" value="1"/>
</dbReference>
<protein>
    <recommendedName>
        <fullName evidence="5 11">Threonine synthase</fullName>
        <ecNumber evidence="4 11">4.2.3.1</ecNumber>
    </recommendedName>
</protein>
<keyword evidence="9 15" id="KW-0456">Lyase</keyword>
<dbReference type="UniPathway" id="UPA00050">
    <property type="reaction ID" value="UER00065"/>
</dbReference>
<evidence type="ECO:0000256" key="7">
    <source>
        <dbReference type="ARBA" id="ARBA00022697"/>
    </source>
</evidence>
<dbReference type="InterPro" id="IPR000634">
    <property type="entry name" value="Ser/Thr_deHydtase_PyrdxlP-BS"/>
</dbReference>
<dbReference type="EC" id="4.2.3.1" evidence="4 11"/>
<name>A0A6C0RG66_9BACT</name>
<comment type="cofactor">
    <cofactor evidence="1 12">
        <name>pyridoxal 5'-phosphate</name>
        <dbReference type="ChEBI" id="CHEBI:597326"/>
    </cofactor>
</comment>
<proteinExistence type="inferred from homology"/>
<evidence type="ECO:0000256" key="10">
    <source>
        <dbReference type="ARBA" id="ARBA00049144"/>
    </source>
</evidence>
<dbReference type="InterPro" id="IPR029144">
    <property type="entry name" value="Thr_synth_N"/>
</dbReference>
<evidence type="ECO:0000313" key="16">
    <source>
        <dbReference type="Proteomes" id="UP000474630"/>
    </source>
</evidence>
<feature type="domain" description="Tryptophan synthase beta chain-like PALP" evidence="13">
    <location>
        <begin position="96"/>
        <end position="371"/>
    </location>
</feature>
<dbReference type="PANTHER" id="PTHR42690">
    <property type="entry name" value="THREONINE SYNTHASE FAMILY MEMBER"/>
    <property type="match status" value="1"/>
</dbReference>
<evidence type="ECO:0000256" key="1">
    <source>
        <dbReference type="ARBA" id="ARBA00001933"/>
    </source>
</evidence>
<comment type="similarity">
    <text evidence="3">Belongs to the threonine synthase family.</text>
</comment>
<dbReference type="SUPFAM" id="SSF53686">
    <property type="entry name" value="Tryptophan synthase beta subunit-like PLP-dependent enzymes"/>
    <property type="match status" value="1"/>
</dbReference>
<evidence type="ECO:0000256" key="5">
    <source>
        <dbReference type="ARBA" id="ARBA00018679"/>
    </source>
</evidence>
<dbReference type="InterPro" id="IPR001926">
    <property type="entry name" value="TrpB-like_PALP"/>
</dbReference>
<dbReference type="FunFam" id="3.40.50.1100:FF:000022">
    <property type="entry name" value="Threonine synthase"/>
    <property type="match status" value="1"/>
</dbReference>
<gene>
    <name evidence="15" type="primary">thrC</name>
    <name evidence="15" type="ORF">G0Q07_15250</name>
</gene>
<comment type="catalytic activity">
    <reaction evidence="10">
        <text>O-phospho-L-homoserine + H2O = L-threonine + phosphate</text>
        <dbReference type="Rhea" id="RHEA:10840"/>
        <dbReference type="ChEBI" id="CHEBI:15377"/>
        <dbReference type="ChEBI" id="CHEBI:43474"/>
        <dbReference type="ChEBI" id="CHEBI:57590"/>
        <dbReference type="ChEBI" id="CHEBI:57926"/>
        <dbReference type="EC" id="4.2.3.1"/>
    </reaction>
</comment>
<evidence type="ECO:0000256" key="12">
    <source>
        <dbReference type="PIRSR" id="PIRSR604450-51"/>
    </source>
</evidence>